<evidence type="ECO:0000313" key="3">
    <source>
        <dbReference type="Proteomes" id="UP001201812"/>
    </source>
</evidence>
<organism evidence="2 3">
    <name type="scientific">Ditylenchus destructor</name>
    <dbReference type="NCBI Taxonomy" id="166010"/>
    <lineage>
        <taxon>Eukaryota</taxon>
        <taxon>Metazoa</taxon>
        <taxon>Ecdysozoa</taxon>
        <taxon>Nematoda</taxon>
        <taxon>Chromadorea</taxon>
        <taxon>Rhabditida</taxon>
        <taxon>Tylenchina</taxon>
        <taxon>Tylenchomorpha</taxon>
        <taxon>Sphaerularioidea</taxon>
        <taxon>Anguinidae</taxon>
        <taxon>Anguininae</taxon>
        <taxon>Ditylenchus</taxon>
    </lineage>
</organism>
<evidence type="ECO:0000259" key="1">
    <source>
        <dbReference type="Pfam" id="PF07986"/>
    </source>
</evidence>
<dbReference type="Pfam" id="PF07986">
    <property type="entry name" value="TBCC"/>
    <property type="match status" value="1"/>
</dbReference>
<accession>A0AAD4MZ19</accession>
<evidence type="ECO:0000313" key="2">
    <source>
        <dbReference type="EMBL" id="KAI1711181.1"/>
    </source>
</evidence>
<dbReference type="InterPro" id="IPR012945">
    <property type="entry name" value="Tubulin-bd_cofactor_C_dom"/>
</dbReference>
<dbReference type="InterPro" id="IPR016098">
    <property type="entry name" value="CAP/MinC_C"/>
</dbReference>
<dbReference type="InterPro" id="IPR039589">
    <property type="entry name" value="TBCC1"/>
</dbReference>
<comment type="caution">
    <text evidence="2">The sequence shown here is derived from an EMBL/GenBank/DDBJ whole genome shotgun (WGS) entry which is preliminary data.</text>
</comment>
<proteinExistence type="predicted"/>
<reference evidence="2" key="1">
    <citation type="submission" date="2022-01" db="EMBL/GenBank/DDBJ databases">
        <title>Genome Sequence Resource for Two Populations of Ditylenchus destructor, the Migratory Endoparasitic Phytonematode.</title>
        <authorList>
            <person name="Zhang H."/>
            <person name="Lin R."/>
            <person name="Xie B."/>
        </authorList>
    </citation>
    <scope>NUCLEOTIDE SEQUENCE</scope>
    <source>
        <strain evidence="2">BazhouSP</strain>
    </source>
</reference>
<sequence>MVADSNNKFSFDNSRVGKKLSDNDRFETNTTKRCNRLVIWPRGSLLFGTSQLSAVPMDRTDSGSAKTTGHLKEWDSVSLALRFLYYHFFHERSRIVRFDDWKKIARQKMRFADEFSSAVFLAAQCALPFDETCNLISSKSTSQTPASSQPSADLLALVSIIALLGCRRKDSTDIVDFLRKNMARICWLLLLCHYDLAESHILSPKFLDHEFLLTDTSINDLQIPMKSLSQLDLIFEGTLLDPNKNKIDKSVSLSTSANVIPQLCSSLVCKLHNNRIGRRNIKLEIADQIKFGDLVHLLNAALQNDMFLLDVNNSIISTPMKQIPIKSVRTITSTQLAEHRKITVRNWHHMELLTNPIYAASNLRLVNCKHQSSTVFHLRWLRTAAIADCSSIGPIILGPVKDLLVLHRVVNVTISAICKRVWLVDCQNVRLFLNTKTNPIIISSIEGQNSGIELAPYNVFYDGLFYELRKAEMELLEWKSNAWDMAMEIDSINCRTVRDKNNCSENPANILPVSCSLLKPQNFYVQPTPFRQTETSSFYKTFLSTIPPNYWEEWTKQARPMAINVANQIALKHTNSEGNVQNENSKNYIKDLMPFSNTDLNYLLRRVEGKR</sequence>
<dbReference type="PANTHER" id="PTHR16052:SF0">
    <property type="entry name" value="TBCC DOMAIN-CONTAINING PROTEIN 1"/>
    <property type="match status" value="1"/>
</dbReference>
<dbReference type="EMBL" id="JAKKPZ010000023">
    <property type="protein sequence ID" value="KAI1711181.1"/>
    <property type="molecule type" value="Genomic_DNA"/>
</dbReference>
<dbReference type="AlphaFoldDB" id="A0AAD4MZ19"/>
<gene>
    <name evidence="2" type="ORF">DdX_10435</name>
</gene>
<keyword evidence="3" id="KW-1185">Reference proteome</keyword>
<protein>
    <submittedName>
        <fullName evidence="2">Tubulin binding cofactor C domain-containing protein</fullName>
    </submittedName>
</protein>
<dbReference type="PANTHER" id="PTHR16052">
    <property type="entry name" value="TBCC DOMAIN-CONTAINING PROTEIN 1"/>
    <property type="match status" value="1"/>
</dbReference>
<name>A0AAD4MZ19_9BILA</name>
<feature type="domain" description="Tubulin binding cofactor C-like" evidence="1">
    <location>
        <begin position="371"/>
        <end position="475"/>
    </location>
</feature>
<dbReference type="Proteomes" id="UP001201812">
    <property type="component" value="Unassembled WGS sequence"/>
</dbReference>
<dbReference type="Gene3D" id="2.160.20.70">
    <property type="match status" value="1"/>
</dbReference>